<dbReference type="STRING" id="280871.TL10_10615"/>
<evidence type="ECO:0000256" key="4">
    <source>
        <dbReference type="ARBA" id="ARBA00023002"/>
    </source>
</evidence>
<dbReference type="Gene3D" id="3.90.180.10">
    <property type="entry name" value="Medium-chain alcohol dehydrogenases, catalytic domain"/>
    <property type="match status" value="1"/>
</dbReference>
<protein>
    <submittedName>
        <fullName evidence="7">Zinc-containing alcohol dehydrogenase</fullName>
    </submittedName>
</protein>
<dbReference type="PANTHER" id="PTHR43401">
    <property type="entry name" value="L-THREONINE 3-DEHYDROGENASE"/>
    <property type="match status" value="1"/>
</dbReference>
<dbReference type="RefSeq" id="WP_043985623.1">
    <property type="nucleotide sequence ID" value="NZ_JXST01000012.1"/>
</dbReference>
<dbReference type="Gene3D" id="3.40.50.720">
    <property type="entry name" value="NAD(P)-binding Rossmann-like Domain"/>
    <property type="match status" value="1"/>
</dbReference>
<evidence type="ECO:0000313" key="7">
    <source>
        <dbReference type="EMBL" id="KIU16988.1"/>
    </source>
</evidence>
<dbReference type="InterPro" id="IPR050129">
    <property type="entry name" value="Zn_alcohol_dh"/>
</dbReference>
<dbReference type="PANTHER" id="PTHR43401:SF2">
    <property type="entry name" value="L-THREONINE 3-DEHYDROGENASE"/>
    <property type="match status" value="1"/>
</dbReference>
<comment type="caution">
    <text evidence="7">The sequence shown here is derived from an EMBL/GenBank/DDBJ whole genome shotgun (WGS) entry which is preliminary data.</text>
</comment>
<reference evidence="7 8" key="1">
    <citation type="submission" date="2015-01" db="EMBL/GenBank/DDBJ databases">
        <title>Genome sequence of Mycobacterium llatzerense and Mycobacterium immunogenum recovered from brain abscess.</title>
        <authorList>
            <person name="Greninger A.L."/>
            <person name="Langelier C."/>
            <person name="Cunningham G."/>
            <person name="Chiu C.Y."/>
            <person name="Miller S."/>
        </authorList>
    </citation>
    <scope>NUCLEOTIDE SEQUENCE [LARGE SCALE GENOMIC DNA]</scope>
    <source>
        <strain evidence="7 8">CLUC14</strain>
    </source>
</reference>
<dbReference type="PATRIC" id="fig|280871.6.peg.2199"/>
<keyword evidence="2 5" id="KW-0479">Metal-binding</keyword>
<dbReference type="InterPro" id="IPR002328">
    <property type="entry name" value="ADH_Zn_CS"/>
</dbReference>
<dbReference type="GO" id="GO:0008270">
    <property type="term" value="F:zinc ion binding"/>
    <property type="evidence" value="ECO:0007669"/>
    <property type="project" value="InterPro"/>
</dbReference>
<evidence type="ECO:0000256" key="1">
    <source>
        <dbReference type="ARBA" id="ARBA00001947"/>
    </source>
</evidence>
<dbReference type="InterPro" id="IPR013154">
    <property type="entry name" value="ADH-like_N"/>
</dbReference>
<gene>
    <name evidence="7" type="ORF">TL10_10615</name>
</gene>
<name>A0A0D1J5X9_9MYCO</name>
<dbReference type="OrthoDB" id="241504at2"/>
<evidence type="ECO:0000256" key="3">
    <source>
        <dbReference type="ARBA" id="ARBA00022833"/>
    </source>
</evidence>
<dbReference type="SMART" id="SM00829">
    <property type="entry name" value="PKS_ER"/>
    <property type="match status" value="1"/>
</dbReference>
<dbReference type="EMBL" id="JXST01000012">
    <property type="protein sequence ID" value="KIU16988.1"/>
    <property type="molecule type" value="Genomic_DNA"/>
</dbReference>
<accession>A0A0D1J5X9</accession>
<dbReference type="SUPFAM" id="SSF51735">
    <property type="entry name" value="NAD(P)-binding Rossmann-fold domains"/>
    <property type="match status" value="1"/>
</dbReference>
<evidence type="ECO:0000259" key="6">
    <source>
        <dbReference type="SMART" id="SM00829"/>
    </source>
</evidence>
<dbReference type="SUPFAM" id="SSF50129">
    <property type="entry name" value="GroES-like"/>
    <property type="match status" value="1"/>
</dbReference>
<dbReference type="Pfam" id="PF08240">
    <property type="entry name" value="ADH_N"/>
    <property type="match status" value="1"/>
</dbReference>
<feature type="domain" description="Enoyl reductase (ER)" evidence="6">
    <location>
        <begin position="8"/>
        <end position="349"/>
    </location>
</feature>
<proteinExistence type="inferred from homology"/>
<dbReference type="InterPro" id="IPR020843">
    <property type="entry name" value="ER"/>
</dbReference>
<organism evidence="7 8">
    <name type="scientific">Mycolicibacterium llatzerense</name>
    <dbReference type="NCBI Taxonomy" id="280871"/>
    <lineage>
        <taxon>Bacteria</taxon>
        <taxon>Bacillati</taxon>
        <taxon>Actinomycetota</taxon>
        <taxon>Actinomycetes</taxon>
        <taxon>Mycobacteriales</taxon>
        <taxon>Mycobacteriaceae</taxon>
        <taxon>Mycolicibacterium</taxon>
    </lineage>
</organism>
<dbReference type="InterPro" id="IPR011032">
    <property type="entry name" value="GroES-like_sf"/>
</dbReference>
<dbReference type="Pfam" id="PF00107">
    <property type="entry name" value="ADH_zinc_N"/>
    <property type="match status" value="1"/>
</dbReference>
<dbReference type="InterPro" id="IPR013149">
    <property type="entry name" value="ADH-like_C"/>
</dbReference>
<comment type="cofactor">
    <cofactor evidence="1 5">
        <name>Zn(2+)</name>
        <dbReference type="ChEBI" id="CHEBI:29105"/>
    </cofactor>
</comment>
<dbReference type="InterPro" id="IPR036291">
    <property type="entry name" value="NAD(P)-bd_dom_sf"/>
</dbReference>
<evidence type="ECO:0000256" key="2">
    <source>
        <dbReference type="ARBA" id="ARBA00022723"/>
    </source>
</evidence>
<dbReference type="GO" id="GO:0016491">
    <property type="term" value="F:oxidoreductase activity"/>
    <property type="evidence" value="ECO:0007669"/>
    <property type="project" value="UniProtKB-KW"/>
</dbReference>
<keyword evidence="4" id="KW-0560">Oxidoreductase</keyword>
<dbReference type="AlphaFoldDB" id="A0A0D1J5X9"/>
<keyword evidence="8" id="KW-1185">Reference proteome</keyword>
<evidence type="ECO:0000256" key="5">
    <source>
        <dbReference type="RuleBase" id="RU361277"/>
    </source>
</evidence>
<evidence type="ECO:0000313" key="8">
    <source>
        <dbReference type="Proteomes" id="UP000032221"/>
    </source>
</evidence>
<dbReference type="PROSITE" id="PS00059">
    <property type="entry name" value="ADH_ZINC"/>
    <property type="match status" value="1"/>
</dbReference>
<keyword evidence="3 5" id="KW-0862">Zinc</keyword>
<sequence length="359" mass="37388">MQAWRLHGAADARLDEIPEPDVTAGKVKIRVACSGICGSDLSLYETAPVPVDWPHPLVGQPGPHVLGHEFAGYVTEVGDGVDGIPVGALVAVQPSFEDGTCATCLRGEPNLCEQFGFLGVNGGGGGFAEYVVAAADKVFVLPDGFTPETGALVEPLSVALHAVRLSGIGAGQTALVVGGGPIGLGLLLCLKVQGAQRVIVSEMSTARRELAAALGADVVDPRETDLGGFVHELTKGEGVDASFDAAGAGQATFDTAVNALRKGGTTVVVAMYHADVTFNPSLFMITEKRVTGSFAYSRDDFRTVIDMIADGRLDPVPLVTSRIRLADALEKGIHALQSTGRDTEVKILVNQEQFGRDAT</sequence>
<dbReference type="Proteomes" id="UP000032221">
    <property type="component" value="Unassembled WGS sequence"/>
</dbReference>
<comment type="similarity">
    <text evidence="5">Belongs to the zinc-containing alcohol dehydrogenase family.</text>
</comment>